<keyword evidence="2" id="KW-1185">Reference proteome</keyword>
<dbReference type="EMBL" id="CM023473">
    <property type="protein sequence ID" value="KAH7953379.1"/>
    <property type="molecule type" value="Genomic_DNA"/>
</dbReference>
<proteinExistence type="predicted"/>
<evidence type="ECO:0000313" key="1">
    <source>
        <dbReference type="EMBL" id="KAH7953379.1"/>
    </source>
</evidence>
<gene>
    <name evidence="1" type="ORF">HPB49_007503</name>
</gene>
<comment type="caution">
    <text evidence="1">The sequence shown here is derived from an EMBL/GenBank/DDBJ whole genome shotgun (WGS) entry which is preliminary data.</text>
</comment>
<sequence length="1070" mass="120379">MKHVLVKWETEDTWDVYPVKRIADIAIGMELLRDPAITLQKFRDVVVDIVWQPGKPPAPARILAVGMVATGGKCDGRHILAVEEGRTERSENSGRRKGRWCSHRCSPRPRVLGLVRSLSPLCHSLVWMSFLRRRRLFGHVLCEPAHGADHAVKSFKYMLQKLSVFKAPKDLSRREQWARNIKRADKELTRDSVVCERHFDESFIERAYRHVINDDAVPTLFPDAPKYFTKKAPVKRKDRNVCEQHGPAKKRQKPNSVSRQQPEVLVQQQELEDPSVPEVGTSDAVHAVAEVQHAGLNLRLPDETWNKLTFRGEHDSAVYGVCELEGEQVDHILLPKLVKFKANSCQQNSLCCFVYLRGKLHSQCTVSSQEEGQSVLDSTHALTLCRGCGIRPEKQGQYVIFAGNCFSAKCTYVCESGGSCIHCKYLRKLVQNQMSRKRRNGRVSKRRKKLANTRRILLTAQKKLLNAESELAAMRQANQQIADEVLGARIKSLPEKQQMAVKACFEAAARKSTSGILYEKEWILECVLLRMRSPKLYEHLRKQKVLILPSRTCLQHYTRSFKSGFGFNSAVFNALATKTRDMDISSRHGGIIFDEIKLAEHFSVNAVGTVEGFVDLGKFTLDEDRTTPADHGMVMMFQPFQGDWTQILGVFSSKGNIKAEMLAKLLLEATLLSEQAGLFVDIVSCDGATWNRSMWRSFGIGASSGKTTCSATHPVDPSRRLHFCSDFPHLVKCVRNSFVSTGFTTQDGRVCVQHIEAAWEKDKSSLTLKAMPHITRAHIWPNSFEKMKVNLAFTIFSDEVLKGMFLLSSDIDEISRLKLVPTVEFVKRMSRLIAVMTSRCPRDGLRPSSDKVADIEAFLLFMDHWEAAANKAGGGFEVRPPWKKKRNRLALEAAETDSSATGAKRTCDHLEEIESLQNTVESLQEELRETRAELDQARQCIDAAKMFKRLKKMVDKAGTPAEAVGVTPAPKVDIGDGVYVEEGLLMRLRLDANNSGSRFARGLLKALFTKEDLEGRSLFGRPSNAHKGLPQKEPLDSRKVNAILGYTTRHFNVLPGQLKNTLSSLLARGY</sequence>
<organism evidence="1 2">
    <name type="scientific">Dermacentor silvarum</name>
    <name type="common">Tick</name>
    <dbReference type="NCBI Taxonomy" id="543639"/>
    <lineage>
        <taxon>Eukaryota</taxon>
        <taxon>Metazoa</taxon>
        <taxon>Ecdysozoa</taxon>
        <taxon>Arthropoda</taxon>
        <taxon>Chelicerata</taxon>
        <taxon>Arachnida</taxon>
        <taxon>Acari</taxon>
        <taxon>Parasitiformes</taxon>
        <taxon>Ixodida</taxon>
        <taxon>Ixodoidea</taxon>
        <taxon>Ixodidae</taxon>
        <taxon>Rhipicephalinae</taxon>
        <taxon>Dermacentor</taxon>
    </lineage>
</organism>
<dbReference type="Proteomes" id="UP000821865">
    <property type="component" value="Chromosome 4"/>
</dbReference>
<evidence type="ECO:0000313" key="2">
    <source>
        <dbReference type="Proteomes" id="UP000821865"/>
    </source>
</evidence>
<reference evidence="1" key="1">
    <citation type="submission" date="2020-05" db="EMBL/GenBank/DDBJ databases">
        <title>Large-scale comparative analyses of tick genomes elucidate their genetic diversity and vector capacities.</title>
        <authorList>
            <person name="Jia N."/>
            <person name="Wang J."/>
            <person name="Shi W."/>
            <person name="Du L."/>
            <person name="Sun Y."/>
            <person name="Zhan W."/>
            <person name="Jiang J."/>
            <person name="Wang Q."/>
            <person name="Zhang B."/>
            <person name="Ji P."/>
            <person name="Sakyi L.B."/>
            <person name="Cui X."/>
            <person name="Yuan T."/>
            <person name="Jiang B."/>
            <person name="Yang W."/>
            <person name="Lam T.T.-Y."/>
            <person name="Chang Q."/>
            <person name="Ding S."/>
            <person name="Wang X."/>
            <person name="Zhu J."/>
            <person name="Ruan X."/>
            <person name="Zhao L."/>
            <person name="Wei J."/>
            <person name="Que T."/>
            <person name="Du C."/>
            <person name="Cheng J."/>
            <person name="Dai P."/>
            <person name="Han X."/>
            <person name="Huang E."/>
            <person name="Gao Y."/>
            <person name="Liu J."/>
            <person name="Shao H."/>
            <person name="Ye R."/>
            <person name="Li L."/>
            <person name="Wei W."/>
            <person name="Wang X."/>
            <person name="Wang C."/>
            <person name="Yang T."/>
            <person name="Huo Q."/>
            <person name="Li W."/>
            <person name="Guo W."/>
            <person name="Chen H."/>
            <person name="Zhou L."/>
            <person name="Ni X."/>
            <person name="Tian J."/>
            <person name="Zhou Y."/>
            <person name="Sheng Y."/>
            <person name="Liu T."/>
            <person name="Pan Y."/>
            <person name="Xia L."/>
            <person name="Li J."/>
            <person name="Zhao F."/>
            <person name="Cao W."/>
        </authorList>
    </citation>
    <scope>NUCLEOTIDE SEQUENCE</scope>
    <source>
        <strain evidence="1">Dsil-2018</strain>
    </source>
</reference>
<name>A0ACB8CW73_DERSI</name>
<accession>A0ACB8CW73</accession>
<protein>
    <submittedName>
        <fullName evidence="1">Uncharacterized protein</fullName>
    </submittedName>
</protein>